<dbReference type="Proteomes" id="UP000179233">
    <property type="component" value="Unassembled WGS sequence"/>
</dbReference>
<gene>
    <name evidence="3" type="ORF">A2786_03970</name>
</gene>
<dbReference type="InterPro" id="IPR023365">
    <property type="entry name" value="Sortase_dom-sf"/>
</dbReference>
<dbReference type="SUPFAM" id="SSF63817">
    <property type="entry name" value="Sortase"/>
    <property type="match status" value="1"/>
</dbReference>
<comment type="caution">
    <text evidence="3">The sequence shown here is derived from an EMBL/GenBank/DDBJ whole genome shotgun (WGS) entry which is preliminary data.</text>
</comment>
<reference evidence="3 4" key="1">
    <citation type="journal article" date="2016" name="Nat. Commun.">
        <title>Thousands of microbial genomes shed light on interconnected biogeochemical processes in an aquifer system.</title>
        <authorList>
            <person name="Anantharaman K."/>
            <person name="Brown C.T."/>
            <person name="Hug L.A."/>
            <person name="Sharon I."/>
            <person name="Castelle C.J."/>
            <person name="Probst A.J."/>
            <person name="Thomas B.C."/>
            <person name="Singh A."/>
            <person name="Wilkins M.J."/>
            <person name="Karaoz U."/>
            <person name="Brodie E.L."/>
            <person name="Williams K.H."/>
            <person name="Hubbard S.S."/>
            <person name="Banfield J.F."/>
        </authorList>
    </citation>
    <scope>NUCLEOTIDE SEQUENCE [LARGE SCALE GENOMIC DNA]</scope>
</reference>
<keyword evidence="2" id="KW-0472">Membrane</keyword>
<evidence type="ECO:0008006" key="5">
    <source>
        <dbReference type="Google" id="ProtNLM"/>
    </source>
</evidence>
<dbReference type="GO" id="GO:0016787">
    <property type="term" value="F:hydrolase activity"/>
    <property type="evidence" value="ECO:0007669"/>
    <property type="project" value="UniProtKB-KW"/>
</dbReference>
<dbReference type="NCBIfam" id="TIGR01076">
    <property type="entry name" value="sortase_fam"/>
    <property type="match status" value="1"/>
</dbReference>
<proteinExistence type="predicted"/>
<dbReference type="Gene3D" id="2.40.260.10">
    <property type="entry name" value="Sortase"/>
    <property type="match status" value="1"/>
</dbReference>
<keyword evidence="1" id="KW-0378">Hydrolase</keyword>
<evidence type="ECO:0000256" key="2">
    <source>
        <dbReference type="SAM" id="Phobius"/>
    </source>
</evidence>
<sequence>MGKTSKRTPQTLSTIGNVLMGLSMVFALIIFFPIIKEEYTYRTTNVITQTATSEVFNIRIPTIGINSPVVENVDPWNQRLYVEALKNGVAHATGSAVPNQSGLMYLFAHSSDLPWRMTRYNTAFFRLGRVKEGDQIIVTYKGKDIVYRVREKKTVWPNEVKYLTEQKRNQLVLQTCTPIGTALKRLLVFAERVDNF</sequence>
<evidence type="ECO:0000313" key="4">
    <source>
        <dbReference type="Proteomes" id="UP000179233"/>
    </source>
</evidence>
<evidence type="ECO:0000313" key="3">
    <source>
        <dbReference type="EMBL" id="OGY18628.1"/>
    </source>
</evidence>
<keyword evidence="2" id="KW-0812">Transmembrane</keyword>
<dbReference type="AlphaFoldDB" id="A0A1G1VT94"/>
<name>A0A1G1VT94_9BACT</name>
<dbReference type="InterPro" id="IPR005754">
    <property type="entry name" value="Sortase"/>
</dbReference>
<feature type="transmembrane region" description="Helical" evidence="2">
    <location>
        <begin position="12"/>
        <end position="35"/>
    </location>
</feature>
<dbReference type="Pfam" id="PF04203">
    <property type="entry name" value="Sortase"/>
    <property type="match status" value="1"/>
</dbReference>
<evidence type="ECO:0000256" key="1">
    <source>
        <dbReference type="ARBA" id="ARBA00022801"/>
    </source>
</evidence>
<organism evidence="3 4">
    <name type="scientific">Candidatus Chisholmbacteria bacterium RIFCSPHIGHO2_01_FULL_52_32</name>
    <dbReference type="NCBI Taxonomy" id="1797591"/>
    <lineage>
        <taxon>Bacteria</taxon>
        <taxon>Candidatus Chisholmiibacteriota</taxon>
    </lineage>
</organism>
<protein>
    <recommendedName>
        <fullName evidence="5">Sortase</fullName>
    </recommendedName>
</protein>
<keyword evidence="2" id="KW-1133">Transmembrane helix</keyword>
<accession>A0A1G1VT94</accession>
<dbReference type="EMBL" id="MHCJ01000003">
    <property type="protein sequence ID" value="OGY18628.1"/>
    <property type="molecule type" value="Genomic_DNA"/>
</dbReference>